<keyword evidence="2" id="KW-0812">Transmembrane</keyword>
<evidence type="ECO:0000313" key="4">
    <source>
        <dbReference type="Proteomes" id="UP001153069"/>
    </source>
</evidence>
<keyword evidence="2" id="KW-0472">Membrane</keyword>
<proteinExistence type="predicted"/>
<accession>A0A9N8ET43</accession>
<evidence type="ECO:0000256" key="1">
    <source>
        <dbReference type="SAM" id="MobiDB-lite"/>
    </source>
</evidence>
<dbReference type="InterPro" id="IPR021134">
    <property type="entry name" value="Bestrophin-like"/>
</dbReference>
<feature type="transmembrane region" description="Helical" evidence="2">
    <location>
        <begin position="69"/>
        <end position="88"/>
    </location>
</feature>
<feature type="transmembrane region" description="Helical" evidence="2">
    <location>
        <begin position="108"/>
        <end position="128"/>
    </location>
</feature>
<gene>
    <name evidence="3" type="ORF">SEMRO_1511_G278710.1</name>
</gene>
<name>A0A9N8ET43_9STRA</name>
<keyword evidence="2" id="KW-1133">Transmembrane helix</keyword>
<comment type="caution">
    <text evidence="3">The sequence shown here is derived from an EMBL/GenBank/DDBJ whole genome shotgun (WGS) entry which is preliminary data.</text>
</comment>
<dbReference type="GO" id="GO:0005254">
    <property type="term" value="F:chloride channel activity"/>
    <property type="evidence" value="ECO:0007669"/>
    <property type="project" value="InterPro"/>
</dbReference>
<reference evidence="3" key="1">
    <citation type="submission" date="2020-06" db="EMBL/GenBank/DDBJ databases">
        <authorList>
            <consortium name="Plant Systems Biology data submission"/>
        </authorList>
    </citation>
    <scope>NUCLEOTIDE SEQUENCE</scope>
    <source>
        <strain evidence="3">D6</strain>
    </source>
</reference>
<dbReference type="Proteomes" id="UP001153069">
    <property type="component" value="Unassembled WGS sequence"/>
</dbReference>
<feature type="transmembrane region" description="Helical" evidence="2">
    <location>
        <begin position="279"/>
        <end position="302"/>
    </location>
</feature>
<feature type="region of interest" description="Disordered" evidence="1">
    <location>
        <begin position="378"/>
        <end position="433"/>
    </location>
</feature>
<evidence type="ECO:0000313" key="3">
    <source>
        <dbReference type="EMBL" id="CAB9524240.1"/>
    </source>
</evidence>
<dbReference type="AlphaFoldDB" id="A0A9N8ET43"/>
<sequence length="433" mass="49882">MGIEDLNTRTLSTEYLFEDPEKFVSQKQYIKFETLQDVETRRRKILKRSELPFWRILGYFEGTCLRAMIVDWLLWVTLAVFLSLRVVLRLQGGKNEAYRYSFGSMMDLGDTDISVIGGFLSFFLVLFVNQSNSRFYEMYKTSQKCPSRIFDVAQILIPPCHKKNKRDLAARVIRYLNAAHVAGYVGLSRTYSKPEFFDRLNNQHRFLSQQELKRIQELDMDHGPTAFHELVTWAMMDIETAFEENLIDAREKSALKEKTTQFREAMDELYAYCDQPIHFFYIHFLCLLSAVYLPLFAANAAFEAGTGGETHWSWDVLSFLVVLVQAIFVIGLRLLGQKMVDPFGDDVEDLSVMYYVTETWQKSNRMLAASYPSAVSPETEEKLQKSQSVSLGRGFGKKTSTKNMGVAPQQKEQQQQLQEDAASTAPTEPDLME</sequence>
<keyword evidence="4" id="KW-1185">Reference proteome</keyword>
<dbReference type="Pfam" id="PF01062">
    <property type="entry name" value="Bestrophin"/>
    <property type="match status" value="1"/>
</dbReference>
<feature type="transmembrane region" description="Helical" evidence="2">
    <location>
        <begin position="314"/>
        <end position="335"/>
    </location>
</feature>
<dbReference type="EMBL" id="CAICTM010001509">
    <property type="protein sequence ID" value="CAB9524240.1"/>
    <property type="molecule type" value="Genomic_DNA"/>
</dbReference>
<evidence type="ECO:0000256" key="2">
    <source>
        <dbReference type="SAM" id="Phobius"/>
    </source>
</evidence>
<dbReference type="OrthoDB" id="41211at2759"/>
<feature type="compositionally biased region" description="Low complexity" evidence="1">
    <location>
        <begin position="409"/>
        <end position="419"/>
    </location>
</feature>
<organism evidence="3 4">
    <name type="scientific">Seminavis robusta</name>
    <dbReference type="NCBI Taxonomy" id="568900"/>
    <lineage>
        <taxon>Eukaryota</taxon>
        <taxon>Sar</taxon>
        <taxon>Stramenopiles</taxon>
        <taxon>Ochrophyta</taxon>
        <taxon>Bacillariophyta</taxon>
        <taxon>Bacillariophyceae</taxon>
        <taxon>Bacillariophycidae</taxon>
        <taxon>Naviculales</taxon>
        <taxon>Naviculaceae</taxon>
        <taxon>Seminavis</taxon>
    </lineage>
</organism>
<protein>
    <submittedName>
        <fullName evidence="3">Uncharacterized protein</fullName>
    </submittedName>
</protein>